<dbReference type="InterPro" id="IPR027417">
    <property type="entry name" value="P-loop_NTPase"/>
</dbReference>
<dbReference type="Pfam" id="PF00071">
    <property type="entry name" value="Ras"/>
    <property type="match status" value="1"/>
</dbReference>
<keyword evidence="4" id="KW-1185">Reference proteome</keyword>
<feature type="non-terminal residue" evidence="3">
    <location>
        <position position="154"/>
    </location>
</feature>
<name>A0A9N9PJ38_9GLOM</name>
<gene>
    <name evidence="3" type="ORF">CPELLU_LOCUS21659</name>
</gene>
<organism evidence="3 4">
    <name type="scientific">Cetraspora pellucida</name>
    <dbReference type="NCBI Taxonomy" id="1433469"/>
    <lineage>
        <taxon>Eukaryota</taxon>
        <taxon>Fungi</taxon>
        <taxon>Fungi incertae sedis</taxon>
        <taxon>Mucoromycota</taxon>
        <taxon>Glomeromycotina</taxon>
        <taxon>Glomeromycetes</taxon>
        <taxon>Diversisporales</taxon>
        <taxon>Gigasporaceae</taxon>
        <taxon>Cetraspora</taxon>
    </lineage>
</organism>
<dbReference type="SMART" id="SM00174">
    <property type="entry name" value="RHO"/>
    <property type="match status" value="1"/>
</dbReference>
<dbReference type="Gene3D" id="3.40.50.300">
    <property type="entry name" value="P-loop containing nucleotide triphosphate hydrolases"/>
    <property type="match status" value="1"/>
</dbReference>
<dbReference type="GO" id="GO:0005525">
    <property type="term" value="F:GTP binding"/>
    <property type="evidence" value="ECO:0007669"/>
    <property type="project" value="UniProtKB-KW"/>
</dbReference>
<evidence type="ECO:0000256" key="2">
    <source>
        <dbReference type="ARBA" id="ARBA00023134"/>
    </source>
</evidence>
<feature type="non-terminal residue" evidence="3">
    <location>
        <position position="1"/>
    </location>
</feature>
<dbReference type="AlphaFoldDB" id="A0A9N9PJ38"/>
<dbReference type="Proteomes" id="UP000789759">
    <property type="component" value="Unassembled WGS sequence"/>
</dbReference>
<protein>
    <submittedName>
        <fullName evidence="3">22969_t:CDS:1</fullName>
    </submittedName>
</protein>
<evidence type="ECO:0000313" key="3">
    <source>
        <dbReference type="EMBL" id="CAG8838056.1"/>
    </source>
</evidence>
<dbReference type="SUPFAM" id="SSF52540">
    <property type="entry name" value="P-loop containing nucleoside triphosphate hydrolases"/>
    <property type="match status" value="1"/>
</dbReference>
<dbReference type="GO" id="GO:0007264">
    <property type="term" value="P:small GTPase-mediated signal transduction"/>
    <property type="evidence" value="ECO:0007669"/>
    <property type="project" value="InterPro"/>
</dbReference>
<dbReference type="InterPro" id="IPR003578">
    <property type="entry name" value="Small_GTPase_Rho"/>
</dbReference>
<keyword evidence="1" id="KW-0547">Nucleotide-binding</keyword>
<dbReference type="GO" id="GO:0003924">
    <property type="term" value="F:GTPase activity"/>
    <property type="evidence" value="ECO:0007669"/>
    <property type="project" value="InterPro"/>
</dbReference>
<accession>A0A9N9PJ38</accession>
<sequence>IPYLIVGTKIDLRNDPSEVVKLSQKGIRPITWKQGKKLALELEAIKYVECSALTQKGLKIVFNEALLAGLNPHDIRHARKTRNRMLSLNIMPLLNKMNFLANENKKSPNKEIEDPNREINNFIESSQLQRIPFHDLKNIKEIEGPNREINNFIE</sequence>
<reference evidence="3" key="1">
    <citation type="submission" date="2021-06" db="EMBL/GenBank/DDBJ databases">
        <authorList>
            <person name="Kallberg Y."/>
            <person name="Tangrot J."/>
            <person name="Rosling A."/>
        </authorList>
    </citation>
    <scope>NUCLEOTIDE SEQUENCE</scope>
    <source>
        <strain evidence="3">FL966</strain>
    </source>
</reference>
<dbReference type="PANTHER" id="PTHR24072">
    <property type="entry name" value="RHO FAMILY GTPASE"/>
    <property type="match status" value="1"/>
</dbReference>
<evidence type="ECO:0000256" key="1">
    <source>
        <dbReference type="ARBA" id="ARBA00022741"/>
    </source>
</evidence>
<evidence type="ECO:0000313" key="4">
    <source>
        <dbReference type="Proteomes" id="UP000789759"/>
    </source>
</evidence>
<proteinExistence type="predicted"/>
<dbReference type="EMBL" id="CAJVQA010083071">
    <property type="protein sequence ID" value="CAG8838056.1"/>
    <property type="molecule type" value="Genomic_DNA"/>
</dbReference>
<dbReference type="InterPro" id="IPR001806">
    <property type="entry name" value="Small_GTPase"/>
</dbReference>
<dbReference type="OrthoDB" id="8830751at2759"/>
<keyword evidence="2" id="KW-0342">GTP-binding</keyword>
<comment type="caution">
    <text evidence="3">The sequence shown here is derived from an EMBL/GenBank/DDBJ whole genome shotgun (WGS) entry which is preliminary data.</text>
</comment>